<sequence>MEAALALDAPLERLVDGRPVPVLLHGHAVSGEVILRVPPGASPLFHGLSLQIASRLIAPSGSHSFPPKEAHELLPTHAAHDATGGMRVRFVLPADALPRTPSYSGGGGGGGESILLRRESILLLRHELVLLLRRPADELRLVQPFELQCVEAAPPAFLPPADRAWVSVADFGGSCRLELCGGEAIDLKGEIRAQLLLHGTAPVRKVALKLLSREDDGPLRVLHVWTLWDAFLDDPIDERTGLRVELPLKPLGLEPSIAIHTPTATIKVRHFLRLVLLPPRGEEAWNTLDVRLVRTAPEGFPRGTLPATAQPAARAGGLRLTHWLVAICACLAAVALASAWQAAVSGAPFIPRATMRAHRRGARAGEAFTNMRRRPDPRGAVWEDSDDEPPEVSIDGMPTTYRMA</sequence>
<keyword evidence="3" id="KW-1185">Reference proteome</keyword>
<reference evidence="2 3" key="1">
    <citation type="journal article" date="2024" name="Science">
        <title>Giant polyketide synthase enzymes in the biosynthesis of giant marine polyether toxins.</title>
        <authorList>
            <person name="Fallon T.R."/>
            <person name="Shende V.V."/>
            <person name="Wierzbicki I.H."/>
            <person name="Pendleton A.L."/>
            <person name="Watervoot N.F."/>
            <person name="Auber R.P."/>
            <person name="Gonzalez D.J."/>
            <person name="Wisecaver J.H."/>
            <person name="Moore B.S."/>
        </authorList>
    </citation>
    <scope>NUCLEOTIDE SEQUENCE [LARGE SCALE GENOMIC DNA]</scope>
    <source>
        <strain evidence="2 3">12B1</strain>
    </source>
</reference>
<dbReference type="EMBL" id="JBGBPQ010000003">
    <property type="protein sequence ID" value="KAL1526094.1"/>
    <property type="molecule type" value="Genomic_DNA"/>
</dbReference>
<dbReference type="AlphaFoldDB" id="A0AB34JUX1"/>
<gene>
    <name evidence="2" type="ORF">AB1Y20_014823</name>
</gene>
<proteinExistence type="predicted"/>
<comment type="caution">
    <text evidence="2">The sequence shown here is derived from an EMBL/GenBank/DDBJ whole genome shotgun (WGS) entry which is preliminary data.</text>
</comment>
<evidence type="ECO:0008006" key="4">
    <source>
        <dbReference type="Google" id="ProtNLM"/>
    </source>
</evidence>
<evidence type="ECO:0000313" key="2">
    <source>
        <dbReference type="EMBL" id="KAL1526094.1"/>
    </source>
</evidence>
<evidence type="ECO:0000313" key="3">
    <source>
        <dbReference type="Proteomes" id="UP001515480"/>
    </source>
</evidence>
<organism evidence="2 3">
    <name type="scientific">Prymnesium parvum</name>
    <name type="common">Toxic golden alga</name>
    <dbReference type="NCBI Taxonomy" id="97485"/>
    <lineage>
        <taxon>Eukaryota</taxon>
        <taxon>Haptista</taxon>
        <taxon>Haptophyta</taxon>
        <taxon>Prymnesiophyceae</taxon>
        <taxon>Prymnesiales</taxon>
        <taxon>Prymnesiaceae</taxon>
        <taxon>Prymnesium</taxon>
    </lineage>
</organism>
<dbReference type="Proteomes" id="UP001515480">
    <property type="component" value="Unassembled WGS sequence"/>
</dbReference>
<feature type="region of interest" description="Disordered" evidence="1">
    <location>
        <begin position="372"/>
        <end position="404"/>
    </location>
</feature>
<name>A0AB34JUX1_PRYPA</name>
<accession>A0AB34JUX1</accession>
<evidence type="ECO:0000256" key="1">
    <source>
        <dbReference type="SAM" id="MobiDB-lite"/>
    </source>
</evidence>
<protein>
    <recommendedName>
        <fullName evidence="4">Transmembrane protein 231</fullName>
    </recommendedName>
</protein>